<dbReference type="InterPro" id="IPR036259">
    <property type="entry name" value="MFS_trans_sf"/>
</dbReference>
<feature type="transmembrane region" description="Helical" evidence="8">
    <location>
        <begin position="331"/>
        <end position="350"/>
    </location>
</feature>
<keyword evidence="5 8" id="KW-1133">Transmembrane helix</keyword>
<comment type="caution">
    <text evidence="9">The sequence shown here is derived from an EMBL/GenBank/DDBJ whole genome shotgun (WGS) entry which is preliminary data.</text>
</comment>
<feature type="transmembrane region" description="Helical" evidence="8">
    <location>
        <begin position="401"/>
        <end position="418"/>
    </location>
</feature>
<evidence type="ECO:0000256" key="2">
    <source>
        <dbReference type="ARBA" id="ARBA00022448"/>
    </source>
</evidence>
<feature type="transmembrane region" description="Helical" evidence="8">
    <location>
        <begin position="195"/>
        <end position="217"/>
    </location>
</feature>
<evidence type="ECO:0000256" key="5">
    <source>
        <dbReference type="ARBA" id="ARBA00022989"/>
    </source>
</evidence>
<sequence length="451" mass="47424">MAEFRPVPPVPGRSRGPSFRTGLVVFRNRHYRLLWLSSLFSFTGMQMQMVARALLAWELTGSFGAVGLISLSFGLPMLLFSLVGGSLADRFEKRNLTLASQLATGALALASALMLITGTITIGWLFVLGLGGGTAMALGMPARMPLMVYLVGPQNLMAAMAMSNAAMNFTRLFGPAAAGAMAAAWNLESVYFTQAALYAVACLALLGIPTGLGHSVAPPGTSRPGMWREIGDGLRYVMGDPRLRTLNLMMFTVAFFVMPYVMLLAGFVQEDLGKGEQEYGILQSVSGAGALLASLVIASLTAFDRKALLQWASGIVGGLGLVGLAVGSQAFGFAGALVATLILGLALTAYQTINGTLTMEAARPEFYGRVMSINMLSFSAMPLMAWPLGQLADLTGARAMFTGQGILVAAFMLVMAVLQPRHIFGRSPVLSAQDASQPPAPGQQPGPALGN</sequence>
<dbReference type="SUPFAM" id="SSF103473">
    <property type="entry name" value="MFS general substrate transporter"/>
    <property type="match status" value="1"/>
</dbReference>
<feature type="transmembrane region" description="Helical" evidence="8">
    <location>
        <begin position="146"/>
        <end position="167"/>
    </location>
</feature>
<dbReference type="PANTHER" id="PTHR23513:SF6">
    <property type="entry name" value="MAJOR FACILITATOR SUPERFAMILY ASSOCIATED DOMAIN-CONTAINING PROTEIN"/>
    <property type="match status" value="1"/>
</dbReference>
<comment type="subcellular location">
    <subcellularLocation>
        <location evidence="1">Cell membrane</location>
        <topology evidence="1">Multi-pass membrane protein</topology>
    </subcellularLocation>
</comment>
<dbReference type="RefSeq" id="WP_098504285.1">
    <property type="nucleotide sequence ID" value="NZ_PDJQ01000001.1"/>
</dbReference>
<keyword evidence="6 8" id="KW-0472">Membrane</keyword>
<dbReference type="AlphaFoldDB" id="A0A2A9HHT8"/>
<proteinExistence type="predicted"/>
<dbReference type="InterPro" id="IPR010290">
    <property type="entry name" value="TM_effector"/>
</dbReference>
<reference evidence="9 10" key="1">
    <citation type="submission" date="2017-09" db="EMBL/GenBank/DDBJ databases">
        <title>Sequencing the genomes of two abundant thermophiles in Great Basin hot springs: Thermocrinis jamiesonii and novel Chloroflexi Thermoflexus hugenholtzii.</title>
        <authorList>
            <person name="Hedlund B."/>
        </authorList>
    </citation>
    <scope>NUCLEOTIDE SEQUENCE [LARGE SCALE GENOMIC DNA]</scope>
    <source>
        <strain evidence="9 10">G233</strain>
    </source>
</reference>
<evidence type="ECO:0000313" key="10">
    <source>
        <dbReference type="Proteomes" id="UP000223071"/>
    </source>
</evidence>
<dbReference type="Proteomes" id="UP000223071">
    <property type="component" value="Unassembled WGS sequence"/>
</dbReference>
<feature type="transmembrane region" description="Helical" evidence="8">
    <location>
        <begin position="248"/>
        <end position="268"/>
    </location>
</feature>
<dbReference type="EMBL" id="PDJQ01000001">
    <property type="protein sequence ID" value="PFG74933.1"/>
    <property type="molecule type" value="Genomic_DNA"/>
</dbReference>
<evidence type="ECO:0000256" key="7">
    <source>
        <dbReference type="SAM" id="MobiDB-lite"/>
    </source>
</evidence>
<keyword evidence="4 8" id="KW-0812">Transmembrane</keyword>
<evidence type="ECO:0000256" key="8">
    <source>
        <dbReference type="SAM" id="Phobius"/>
    </source>
</evidence>
<feature type="transmembrane region" description="Helical" evidence="8">
    <location>
        <begin position="33"/>
        <end position="57"/>
    </location>
</feature>
<accession>A0A2A9HHT8</accession>
<dbReference type="PANTHER" id="PTHR23513">
    <property type="entry name" value="INTEGRAL MEMBRANE EFFLUX PROTEIN-RELATED"/>
    <property type="match status" value="1"/>
</dbReference>
<evidence type="ECO:0000256" key="4">
    <source>
        <dbReference type="ARBA" id="ARBA00022692"/>
    </source>
</evidence>
<evidence type="ECO:0000256" key="1">
    <source>
        <dbReference type="ARBA" id="ARBA00004651"/>
    </source>
</evidence>
<keyword evidence="2" id="KW-0813">Transport</keyword>
<evidence type="ECO:0000256" key="6">
    <source>
        <dbReference type="ARBA" id="ARBA00023136"/>
    </source>
</evidence>
<feature type="region of interest" description="Disordered" evidence="7">
    <location>
        <begin position="430"/>
        <end position="451"/>
    </location>
</feature>
<dbReference type="CDD" id="cd06173">
    <property type="entry name" value="MFS_MefA_like"/>
    <property type="match status" value="1"/>
</dbReference>
<organism evidence="9 10">
    <name type="scientific">Tepidiforma thermophila (strain KCTC 52669 / CGMCC 1.13589 / G233)</name>
    <dbReference type="NCBI Taxonomy" id="2761530"/>
    <lineage>
        <taxon>Bacteria</taxon>
        <taxon>Bacillati</taxon>
        <taxon>Chloroflexota</taxon>
        <taxon>Tepidiformia</taxon>
        <taxon>Tepidiformales</taxon>
        <taxon>Tepidiformaceae</taxon>
        <taxon>Tepidiforma</taxon>
    </lineage>
</organism>
<dbReference type="Pfam" id="PF05977">
    <property type="entry name" value="MFS_3"/>
    <property type="match status" value="1"/>
</dbReference>
<keyword evidence="10" id="KW-1185">Reference proteome</keyword>
<feature type="transmembrane region" description="Helical" evidence="8">
    <location>
        <begin position="280"/>
        <end position="300"/>
    </location>
</feature>
<evidence type="ECO:0000256" key="3">
    <source>
        <dbReference type="ARBA" id="ARBA00022475"/>
    </source>
</evidence>
<dbReference type="GO" id="GO:0005886">
    <property type="term" value="C:plasma membrane"/>
    <property type="evidence" value="ECO:0007669"/>
    <property type="project" value="UniProtKB-SubCell"/>
</dbReference>
<keyword evidence="3" id="KW-1003">Cell membrane</keyword>
<evidence type="ECO:0000313" key="9">
    <source>
        <dbReference type="EMBL" id="PFG74933.1"/>
    </source>
</evidence>
<dbReference type="Gene3D" id="1.20.1250.20">
    <property type="entry name" value="MFS general substrate transporter like domains"/>
    <property type="match status" value="1"/>
</dbReference>
<protein>
    <submittedName>
        <fullName evidence="9">Putative MFS family arabinose efflux permease</fullName>
    </submittedName>
</protein>
<name>A0A2A9HHT8_TEPT2</name>
<feature type="transmembrane region" description="Helical" evidence="8">
    <location>
        <begin position="63"/>
        <end position="84"/>
    </location>
</feature>
<gene>
    <name evidence="9" type="ORF">A9A59_2186</name>
</gene>
<feature type="transmembrane region" description="Helical" evidence="8">
    <location>
        <begin position="307"/>
        <end position="325"/>
    </location>
</feature>